<accession>A0ABX5K8S9</accession>
<dbReference type="RefSeq" id="WP_133254662.1">
    <property type="nucleotide sequence ID" value="NZ_QEOB01000042.1"/>
</dbReference>
<dbReference type="Proteomes" id="UP000245712">
    <property type="component" value="Unassembled WGS sequence"/>
</dbReference>
<evidence type="ECO:0000313" key="2">
    <source>
        <dbReference type="EMBL" id="PVX61225.1"/>
    </source>
</evidence>
<dbReference type="EMBL" id="QEOB01000042">
    <property type="protein sequence ID" value="PVX61225.1"/>
    <property type="molecule type" value="Genomic_DNA"/>
</dbReference>
<dbReference type="InterPro" id="IPR054075">
    <property type="entry name" value="Gp53-like_C"/>
</dbReference>
<name>A0ABX5K8S9_9BURK</name>
<dbReference type="Gene3D" id="2.60.40.3940">
    <property type="match status" value="1"/>
</dbReference>
<sequence>MQASNVPGKFSIPWANSAGAGYIRTVPVASQIGVTNGAASFTDGFPPNCFVAVAAGGAPPFGQDFNGILKPITQWNQWQQAGGPIVYDSTFQTAIGGYPAGSVIQSSAAGPAFMSIVDNNTVAPAVGATGWMPVPTFGANVETVTSTTTLTAANAGLVVVNAASGNITITMPAVASENSVTLPFIFVRVDTSSNSVTLQRAGSDNFWPGVTSTYALLTNTVTPFLGNGVSAWYLVGGVSVAQFPSLLASNGWKKIPDPNSPTGYFIEQWGSITIPGNASTVITMPIAFTSFWNIQACLGASLTSGQTYALGADITSNQTFTATLVNSSGGSQGIHWRAIGN</sequence>
<reference evidence="2 3" key="1">
    <citation type="submission" date="2018-05" db="EMBL/GenBank/DDBJ databases">
        <title>Genomic Encyclopedia of Type Strains, Phase IV (KMG-V): Genome sequencing to study the core and pangenomes of soil and plant-associated prokaryotes.</title>
        <authorList>
            <person name="Whitman W."/>
        </authorList>
    </citation>
    <scope>NUCLEOTIDE SEQUENCE [LARGE SCALE GENOMIC DNA]</scope>
    <source>
        <strain evidence="2 3">SCZa-39</strain>
    </source>
</reference>
<evidence type="ECO:0000259" key="1">
    <source>
        <dbReference type="Pfam" id="PF21882"/>
    </source>
</evidence>
<dbReference type="Pfam" id="PF21882">
    <property type="entry name" value="Gp53-like_C"/>
    <property type="match status" value="1"/>
</dbReference>
<evidence type="ECO:0000313" key="3">
    <source>
        <dbReference type="Proteomes" id="UP000245712"/>
    </source>
</evidence>
<gene>
    <name evidence="2" type="ORF">C7402_14216</name>
</gene>
<feature type="domain" description="Putative tail fiber protein gp53-like C-terminal" evidence="1">
    <location>
        <begin position="261"/>
        <end position="341"/>
    </location>
</feature>
<proteinExistence type="predicted"/>
<comment type="caution">
    <text evidence="2">The sequence shown here is derived from an EMBL/GenBank/DDBJ whole genome shotgun (WGS) entry which is preliminary data.</text>
</comment>
<organism evidence="2 3">
    <name type="scientific">Paraburkholderia unamae</name>
    <dbReference type="NCBI Taxonomy" id="219649"/>
    <lineage>
        <taxon>Bacteria</taxon>
        <taxon>Pseudomonadati</taxon>
        <taxon>Pseudomonadota</taxon>
        <taxon>Betaproteobacteria</taxon>
        <taxon>Burkholderiales</taxon>
        <taxon>Burkholderiaceae</taxon>
        <taxon>Paraburkholderia</taxon>
    </lineage>
</organism>
<keyword evidence="3" id="KW-1185">Reference proteome</keyword>
<protein>
    <recommendedName>
        <fullName evidence="1">Putative tail fiber protein gp53-like C-terminal domain-containing protein</fullName>
    </recommendedName>
</protein>